<gene>
    <name evidence="1" type="ORF">OJ253_2956</name>
</gene>
<dbReference type="EMBL" id="JAPCXC010000087">
    <property type="protein sequence ID" value="KAJ1605944.1"/>
    <property type="molecule type" value="Genomic_DNA"/>
</dbReference>
<reference evidence="1" key="1">
    <citation type="submission" date="2022-10" db="EMBL/GenBank/DDBJ databases">
        <title>Adaptive evolution leads to modifications in subtelomeric GC content in a zoonotic Cryptosporidium species.</title>
        <authorList>
            <person name="Li J."/>
            <person name="Feng Y."/>
            <person name="Xiao L."/>
        </authorList>
    </citation>
    <scope>NUCLEOTIDE SEQUENCE</scope>
    <source>
        <strain evidence="1">33844</strain>
    </source>
</reference>
<proteinExistence type="predicted"/>
<dbReference type="AlphaFoldDB" id="A0A9D5DF39"/>
<organism evidence="1">
    <name type="scientific">Cryptosporidium canis</name>
    <dbReference type="NCBI Taxonomy" id="195482"/>
    <lineage>
        <taxon>Eukaryota</taxon>
        <taxon>Sar</taxon>
        <taxon>Alveolata</taxon>
        <taxon>Apicomplexa</taxon>
        <taxon>Conoidasida</taxon>
        <taxon>Coccidia</taxon>
        <taxon>Eucoccidiorida</taxon>
        <taxon>Eimeriorina</taxon>
        <taxon>Cryptosporidiidae</taxon>
        <taxon>Cryptosporidium</taxon>
    </lineage>
</organism>
<comment type="caution">
    <text evidence="1">The sequence shown here is derived from an EMBL/GenBank/DDBJ whole genome shotgun (WGS) entry which is preliminary data.</text>
</comment>
<dbReference type="OrthoDB" id="10339241at2759"/>
<name>A0A9D5DF39_9CRYT</name>
<protein>
    <submittedName>
        <fullName evidence="1">Uncharacterized protein</fullName>
    </submittedName>
</protein>
<sequence length="153" mass="17234">MIFDRLNGGSIIYFGIARVEQVDDDDEGDQGDGEEEHTYSDMERYCGMSTRSPMISRKIEILEKPSRMLGTRGDIFESLRRATSSIPWLSIVSIRAAKNLWTLTDLVCLRDFLANLRTRSLTVSTVIAELINDEQTEVTTASPIPRCATNNLE</sequence>
<dbReference type="Proteomes" id="UP001067231">
    <property type="component" value="Unassembled WGS sequence"/>
</dbReference>
<accession>A0A9D5DF39</accession>
<evidence type="ECO:0000313" key="1">
    <source>
        <dbReference type="EMBL" id="KAJ1605944.1"/>
    </source>
</evidence>